<evidence type="ECO:0000256" key="4">
    <source>
        <dbReference type="ARBA" id="ARBA00022840"/>
    </source>
</evidence>
<evidence type="ECO:0000256" key="1">
    <source>
        <dbReference type="ARBA" id="ARBA00022598"/>
    </source>
</evidence>
<evidence type="ECO:0000256" key="2">
    <source>
        <dbReference type="ARBA" id="ARBA00022723"/>
    </source>
</evidence>
<proteinExistence type="predicted"/>
<dbReference type="AlphaFoldDB" id="A0A6I4VP29"/>
<dbReference type="EMBL" id="WUUL01000002">
    <property type="protein sequence ID" value="MXQ52823.1"/>
    <property type="molecule type" value="Genomic_DNA"/>
</dbReference>
<keyword evidence="5" id="KW-0460">Magnesium</keyword>
<dbReference type="GO" id="GO:0046872">
    <property type="term" value="F:metal ion binding"/>
    <property type="evidence" value="ECO:0007669"/>
    <property type="project" value="UniProtKB-KW"/>
</dbReference>
<dbReference type="GO" id="GO:0005524">
    <property type="term" value="F:ATP binding"/>
    <property type="evidence" value="ECO:0007669"/>
    <property type="project" value="UniProtKB-KW"/>
</dbReference>
<dbReference type="InterPro" id="IPR005494">
    <property type="entry name" value="GSPS_pre-ATP-grasp-like_dom"/>
</dbReference>
<evidence type="ECO:0000259" key="6">
    <source>
        <dbReference type="Pfam" id="PF03738"/>
    </source>
</evidence>
<keyword evidence="2" id="KW-0479">Metal-binding</keyword>
<sequence>MIATPHPVVAGEYHQHHKRIYEPIRNIFSWDHWEGKEYALASFASVDRSIFAEIRHATKLLGTLFDRVAEVVRLGSKELWSELGFPAETWSAIQLTTNYKAVTAIGRFDFAYTPQGLKMLEFNSDTPTSIVEAFFVNGEVCKYYQVENMNEGTDLDFKHMFHDLLENYRANGFATEHIAFCCDSNDDEDRGTTKYLLQKSNLPGFYSPLSELAYDPSKERLTARMPNGDFQPIDVLYRLHALEIIAKDRTSKGFPIGAKLLELAAKKRIAFINPPTAFITQTKALQALIWNLYESEIFFTPEEREIVEAYCLPTYLENQFHKKLPYVRKPYFGREGGAVSLFRADGEMETSDQAKHYWDQPMVYQERVDLPTLTVETAGGPYTGKLLFGSFLIGGQPSAILGRVGQDITQDLSYFLPLAVK</sequence>
<dbReference type="InterPro" id="IPR016185">
    <property type="entry name" value="PreATP-grasp_dom_sf"/>
</dbReference>
<keyword evidence="1" id="KW-0436">Ligase</keyword>
<comment type="caution">
    <text evidence="7">The sequence shown here is derived from an EMBL/GenBank/DDBJ whole genome shotgun (WGS) entry which is preliminary data.</text>
</comment>
<dbReference type="Pfam" id="PF03738">
    <property type="entry name" value="GSP_synth"/>
    <property type="match status" value="1"/>
</dbReference>
<feature type="domain" description="Glutathionylspermidine synthase pre-ATP-grasp-like" evidence="6">
    <location>
        <begin position="28"/>
        <end position="419"/>
    </location>
</feature>
<dbReference type="GO" id="GO:0016874">
    <property type="term" value="F:ligase activity"/>
    <property type="evidence" value="ECO:0007669"/>
    <property type="project" value="UniProtKB-KW"/>
</dbReference>
<evidence type="ECO:0000313" key="8">
    <source>
        <dbReference type="Proteomes" id="UP000430692"/>
    </source>
</evidence>
<keyword evidence="8" id="KW-1185">Reference proteome</keyword>
<dbReference type="Proteomes" id="UP000430692">
    <property type="component" value="Unassembled WGS sequence"/>
</dbReference>
<evidence type="ECO:0000256" key="5">
    <source>
        <dbReference type="ARBA" id="ARBA00022842"/>
    </source>
</evidence>
<reference evidence="7 8" key="1">
    <citation type="submission" date="2019-12" db="EMBL/GenBank/DDBJ databases">
        <title>Whole-genome analyses of novel actinobacteria.</title>
        <authorList>
            <person name="Sahin N."/>
            <person name="Saygin H."/>
        </authorList>
    </citation>
    <scope>NUCLEOTIDE SEQUENCE [LARGE SCALE GENOMIC DNA]</scope>
    <source>
        <strain evidence="7 8">KC615</strain>
    </source>
</reference>
<dbReference type="RefSeq" id="WP_160800113.1">
    <property type="nucleotide sequence ID" value="NZ_WUUL01000002.1"/>
</dbReference>
<dbReference type="SUPFAM" id="SSF56059">
    <property type="entry name" value="Glutathione synthetase ATP-binding domain-like"/>
    <property type="match status" value="1"/>
</dbReference>
<evidence type="ECO:0000256" key="3">
    <source>
        <dbReference type="ARBA" id="ARBA00022741"/>
    </source>
</evidence>
<name>A0A6I4VP29_9BACL</name>
<dbReference type="SUPFAM" id="SSF52440">
    <property type="entry name" value="PreATP-grasp domain"/>
    <property type="match status" value="1"/>
</dbReference>
<protein>
    <submittedName>
        <fullName evidence="7">Glutathionylspermidine synthase family protein</fullName>
    </submittedName>
</protein>
<gene>
    <name evidence="7" type="ORF">GSM42_03570</name>
</gene>
<accession>A0A6I4VP29</accession>
<keyword evidence="4" id="KW-0067">ATP-binding</keyword>
<dbReference type="Gene3D" id="3.30.1490.330">
    <property type="match status" value="1"/>
</dbReference>
<evidence type="ECO:0000313" key="7">
    <source>
        <dbReference type="EMBL" id="MXQ52823.1"/>
    </source>
</evidence>
<organism evidence="7 8">
    <name type="scientific">Shimazuella alba</name>
    <dbReference type="NCBI Taxonomy" id="2690964"/>
    <lineage>
        <taxon>Bacteria</taxon>
        <taxon>Bacillati</taxon>
        <taxon>Bacillota</taxon>
        <taxon>Bacilli</taxon>
        <taxon>Bacillales</taxon>
        <taxon>Thermoactinomycetaceae</taxon>
        <taxon>Shimazuella</taxon>
    </lineage>
</organism>
<keyword evidence="3" id="KW-0547">Nucleotide-binding</keyword>